<dbReference type="InterPro" id="IPR004089">
    <property type="entry name" value="MCPsignal_dom"/>
</dbReference>
<feature type="domain" description="Methyl-accepting transducer" evidence="7">
    <location>
        <begin position="314"/>
        <end position="543"/>
    </location>
</feature>
<dbReference type="STRING" id="198092.SAMN02745194_01716"/>
<dbReference type="GO" id="GO:0005886">
    <property type="term" value="C:plasma membrane"/>
    <property type="evidence" value="ECO:0007669"/>
    <property type="project" value="UniProtKB-SubCell"/>
</dbReference>
<dbReference type="Pfam" id="PF00672">
    <property type="entry name" value="HAMP"/>
    <property type="match status" value="1"/>
</dbReference>
<comment type="similarity">
    <text evidence="4">Belongs to the methyl-accepting chemotaxis (MCP) protein family.</text>
</comment>
<dbReference type="Proteomes" id="UP000184387">
    <property type="component" value="Unassembled WGS sequence"/>
</dbReference>
<dbReference type="PROSITE" id="PS50111">
    <property type="entry name" value="CHEMOTAXIS_TRANSDUC_2"/>
    <property type="match status" value="1"/>
</dbReference>
<dbReference type="InterPro" id="IPR024478">
    <property type="entry name" value="HlyB_4HB_MCP"/>
</dbReference>
<dbReference type="SMART" id="SM00304">
    <property type="entry name" value="HAMP"/>
    <property type="match status" value="1"/>
</dbReference>
<reference evidence="10 11" key="1">
    <citation type="submission" date="2016-11" db="EMBL/GenBank/DDBJ databases">
        <authorList>
            <person name="Jaros S."/>
            <person name="Januszkiewicz K."/>
            <person name="Wedrychowicz H."/>
        </authorList>
    </citation>
    <scope>NUCLEOTIDE SEQUENCE [LARGE SCALE GENOMIC DNA]</scope>
    <source>
        <strain evidence="10 11">DSM 14916</strain>
    </source>
</reference>
<evidence type="ECO:0000256" key="1">
    <source>
        <dbReference type="ARBA" id="ARBA00004429"/>
    </source>
</evidence>
<feature type="domain" description="HAMP" evidence="9">
    <location>
        <begin position="214"/>
        <end position="267"/>
    </location>
</feature>
<evidence type="ECO:0000256" key="2">
    <source>
        <dbReference type="ARBA" id="ARBA00022519"/>
    </source>
</evidence>
<dbReference type="InterPro" id="IPR004090">
    <property type="entry name" value="Chemotax_Me-accpt_rcpt"/>
</dbReference>
<keyword evidence="2" id="KW-1003">Cell membrane</keyword>
<evidence type="ECO:0000259" key="8">
    <source>
        <dbReference type="PROSITE" id="PS50192"/>
    </source>
</evidence>
<keyword evidence="2" id="KW-0997">Cell inner membrane</keyword>
<dbReference type="GO" id="GO:0007165">
    <property type="term" value="P:signal transduction"/>
    <property type="evidence" value="ECO:0007669"/>
    <property type="project" value="UniProtKB-KW"/>
</dbReference>
<sequence length="563" mass="59010">MKRWIEGQGIGTKVAIAGLLMIAISAGIIVYALNAMSDLTALNKDFTRIRTPRLTNALAVSAFVNRAATEEKNALLETTPEGIQRRMQLFRESMSESSKRMEQVVSIATPGRRPRIEEAQRELAAYDAAVARVMSLAQAGQREEAIRVSITDARQARLKVMEGMDFVVEVNQRDIRTLTEAAEENAARAQTLLIATAVGGLGLVALLLLWIVRAQVSRPLQGMTGAMGRLADGDLEVEVIGKERGDEIGALARALDVFKSNAIEARRLAEAQAEEQAAKARRAERLGDLVRGFEGTVQSLTGHLASASTELEATAQSMSQLARQTDAQAGTVSNAATSTSSGVQTVATATEELSASIGEISRQVAQATEVTNRAVQNARTTDTTVRGLASSAAKIGEVVNLITSIAGQTNLLALNATIEAARAGDAGKGFAVVASEVKSLAQATSKATEEISAQISGIQSSTAETVQAIQAITAIIEDVSAITVSIAAAVEEQSAATGEIARAVQSTAQATEEVTRNISDVRRNAGETGAASAQVLAAAAELSQSSEKLSAEVGQFLSEVRAA</sequence>
<dbReference type="CDD" id="cd06225">
    <property type="entry name" value="HAMP"/>
    <property type="match status" value="1"/>
</dbReference>
<dbReference type="InterPro" id="IPR000727">
    <property type="entry name" value="T_SNARE_dom"/>
</dbReference>
<evidence type="ECO:0000256" key="4">
    <source>
        <dbReference type="ARBA" id="ARBA00029447"/>
    </source>
</evidence>
<comment type="subcellular location">
    <subcellularLocation>
        <location evidence="1">Cell inner membrane</location>
        <topology evidence="1">Multi-pass membrane protein</topology>
    </subcellularLocation>
</comment>
<evidence type="ECO:0000259" key="7">
    <source>
        <dbReference type="PROSITE" id="PS50111"/>
    </source>
</evidence>
<dbReference type="SUPFAM" id="SSF58104">
    <property type="entry name" value="Methyl-accepting chemotaxis protein (MCP) signaling domain"/>
    <property type="match status" value="1"/>
</dbReference>
<dbReference type="GO" id="GO:0006935">
    <property type="term" value="P:chemotaxis"/>
    <property type="evidence" value="ECO:0007669"/>
    <property type="project" value="InterPro"/>
</dbReference>
<gene>
    <name evidence="10" type="ORF">SAMN02745194_01716</name>
</gene>
<dbReference type="PANTHER" id="PTHR32089:SF112">
    <property type="entry name" value="LYSOZYME-LIKE PROTEIN-RELATED"/>
    <property type="match status" value="1"/>
</dbReference>
<keyword evidence="6" id="KW-0812">Transmembrane</keyword>
<dbReference type="SMART" id="SM00283">
    <property type="entry name" value="MA"/>
    <property type="match status" value="1"/>
</dbReference>
<feature type="transmembrane region" description="Helical" evidence="6">
    <location>
        <begin position="12"/>
        <end position="33"/>
    </location>
</feature>
<evidence type="ECO:0000256" key="3">
    <source>
        <dbReference type="ARBA" id="ARBA00023224"/>
    </source>
</evidence>
<dbReference type="OrthoDB" id="7295762at2"/>
<evidence type="ECO:0000259" key="9">
    <source>
        <dbReference type="PROSITE" id="PS50885"/>
    </source>
</evidence>
<dbReference type="Pfam" id="PF12729">
    <property type="entry name" value="4HB_MCP_1"/>
    <property type="match status" value="1"/>
</dbReference>
<evidence type="ECO:0000256" key="6">
    <source>
        <dbReference type="SAM" id="Phobius"/>
    </source>
</evidence>
<dbReference type="PROSITE" id="PS50885">
    <property type="entry name" value="HAMP"/>
    <property type="match status" value="1"/>
</dbReference>
<evidence type="ECO:0000313" key="11">
    <source>
        <dbReference type="Proteomes" id="UP000184387"/>
    </source>
</evidence>
<evidence type="ECO:0000256" key="5">
    <source>
        <dbReference type="PROSITE-ProRule" id="PRU00284"/>
    </source>
</evidence>
<accession>A0A1M6GE18</accession>
<dbReference type="EMBL" id="FQZF01000008">
    <property type="protein sequence ID" value="SHJ08186.1"/>
    <property type="molecule type" value="Genomic_DNA"/>
</dbReference>
<dbReference type="PROSITE" id="PS50192">
    <property type="entry name" value="T_SNARE"/>
    <property type="match status" value="1"/>
</dbReference>
<keyword evidence="6" id="KW-1133">Transmembrane helix</keyword>
<dbReference type="PRINTS" id="PR00260">
    <property type="entry name" value="CHEMTRNSDUCR"/>
</dbReference>
<dbReference type="PANTHER" id="PTHR32089">
    <property type="entry name" value="METHYL-ACCEPTING CHEMOTAXIS PROTEIN MCPB"/>
    <property type="match status" value="1"/>
</dbReference>
<dbReference type="Pfam" id="PF00015">
    <property type="entry name" value="MCPsignal"/>
    <property type="match status" value="1"/>
</dbReference>
<feature type="domain" description="T-SNARE coiled-coil homology" evidence="8">
    <location>
        <begin position="459"/>
        <end position="521"/>
    </location>
</feature>
<dbReference type="GO" id="GO:0004888">
    <property type="term" value="F:transmembrane signaling receptor activity"/>
    <property type="evidence" value="ECO:0007669"/>
    <property type="project" value="InterPro"/>
</dbReference>
<keyword evidence="3 5" id="KW-0807">Transducer</keyword>
<proteinExistence type="inferred from homology"/>
<feature type="transmembrane region" description="Helical" evidence="6">
    <location>
        <begin position="192"/>
        <end position="212"/>
    </location>
</feature>
<dbReference type="InterPro" id="IPR003660">
    <property type="entry name" value="HAMP_dom"/>
</dbReference>
<organism evidence="10 11">
    <name type="scientific">Muricoccus roseus</name>
    <dbReference type="NCBI Taxonomy" id="198092"/>
    <lineage>
        <taxon>Bacteria</taxon>
        <taxon>Pseudomonadati</taxon>
        <taxon>Pseudomonadota</taxon>
        <taxon>Alphaproteobacteria</taxon>
        <taxon>Acetobacterales</taxon>
        <taxon>Roseomonadaceae</taxon>
        <taxon>Muricoccus</taxon>
    </lineage>
</organism>
<dbReference type="AlphaFoldDB" id="A0A1M6GE18"/>
<keyword evidence="11" id="KW-1185">Reference proteome</keyword>
<dbReference type="RefSeq" id="WP_073133602.1">
    <property type="nucleotide sequence ID" value="NZ_FQZF01000008.1"/>
</dbReference>
<protein>
    <submittedName>
        <fullName evidence="10">Methyl-accepting chemotaxis protein</fullName>
    </submittedName>
</protein>
<name>A0A1M6GE18_9PROT</name>
<dbReference type="Gene3D" id="1.10.287.950">
    <property type="entry name" value="Methyl-accepting chemotaxis protein"/>
    <property type="match status" value="1"/>
</dbReference>
<keyword evidence="6" id="KW-0472">Membrane</keyword>
<evidence type="ECO:0000313" key="10">
    <source>
        <dbReference type="EMBL" id="SHJ08186.1"/>
    </source>
</evidence>